<dbReference type="Proteomes" id="UP000708208">
    <property type="component" value="Unassembled WGS sequence"/>
</dbReference>
<proteinExistence type="predicted"/>
<dbReference type="EMBL" id="CAJVCH010465396">
    <property type="protein sequence ID" value="CAG7819978.1"/>
    <property type="molecule type" value="Genomic_DNA"/>
</dbReference>
<gene>
    <name evidence="1" type="ORF">AFUS01_LOCUS30391</name>
</gene>
<reference evidence="1" key="1">
    <citation type="submission" date="2021-06" db="EMBL/GenBank/DDBJ databases">
        <authorList>
            <person name="Hodson N. C."/>
            <person name="Mongue J. A."/>
            <person name="Jaron S. K."/>
        </authorList>
    </citation>
    <scope>NUCLEOTIDE SEQUENCE</scope>
</reference>
<organism evidence="1 2">
    <name type="scientific">Allacma fusca</name>
    <dbReference type="NCBI Taxonomy" id="39272"/>
    <lineage>
        <taxon>Eukaryota</taxon>
        <taxon>Metazoa</taxon>
        <taxon>Ecdysozoa</taxon>
        <taxon>Arthropoda</taxon>
        <taxon>Hexapoda</taxon>
        <taxon>Collembola</taxon>
        <taxon>Symphypleona</taxon>
        <taxon>Sminthuridae</taxon>
        <taxon>Allacma</taxon>
    </lineage>
</organism>
<name>A0A8J2LCU2_9HEXA</name>
<evidence type="ECO:0000313" key="1">
    <source>
        <dbReference type="EMBL" id="CAG7819978.1"/>
    </source>
</evidence>
<accession>A0A8J2LCU2</accession>
<comment type="caution">
    <text evidence="1">The sequence shown here is derived from an EMBL/GenBank/DDBJ whole genome shotgun (WGS) entry which is preliminary data.</text>
</comment>
<dbReference type="AlphaFoldDB" id="A0A8J2LCU2"/>
<keyword evidence="2" id="KW-1185">Reference proteome</keyword>
<protein>
    <submittedName>
        <fullName evidence="1">Uncharacterized protein</fullName>
    </submittedName>
</protein>
<evidence type="ECO:0000313" key="2">
    <source>
        <dbReference type="Proteomes" id="UP000708208"/>
    </source>
</evidence>
<sequence length="47" mass="5132">MGPITNTGFMAIMAVQISGNFLFIDTPILAQGKTFSEQEVKDLCPQK</sequence>
<feature type="non-terminal residue" evidence="1">
    <location>
        <position position="1"/>
    </location>
</feature>